<feature type="repeat" description="PPR" evidence="3">
    <location>
        <begin position="550"/>
        <end position="584"/>
    </location>
</feature>
<dbReference type="PANTHER" id="PTHR47933:SF32">
    <property type="entry name" value="OS06G0152500 PROTEIN"/>
    <property type="match status" value="1"/>
</dbReference>
<dbReference type="GeneID" id="109704769"/>
<dbReference type="Pfam" id="PF01535">
    <property type="entry name" value="PPR"/>
    <property type="match status" value="1"/>
</dbReference>
<evidence type="ECO:0000256" key="2">
    <source>
        <dbReference type="ARBA" id="ARBA00022946"/>
    </source>
</evidence>
<feature type="non-terminal residue" evidence="6">
    <location>
        <position position="1"/>
    </location>
</feature>
<organism evidence="5 6">
    <name type="scientific">Ananas comosus</name>
    <name type="common">Pineapple</name>
    <name type="synonym">Ananas ananas</name>
    <dbReference type="NCBI Taxonomy" id="4615"/>
    <lineage>
        <taxon>Eukaryota</taxon>
        <taxon>Viridiplantae</taxon>
        <taxon>Streptophyta</taxon>
        <taxon>Embryophyta</taxon>
        <taxon>Tracheophyta</taxon>
        <taxon>Spermatophyta</taxon>
        <taxon>Magnoliopsida</taxon>
        <taxon>Liliopsida</taxon>
        <taxon>Poales</taxon>
        <taxon>Bromeliaceae</taxon>
        <taxon>Bromelioideae</taxon>
        <taxon>Ananas</taxon>
    </lineage>
</organism>
<evidence type="ECO:0000256" key="4">
    <source>
        <dbReference type="SAM" id="MobiDB-lite"/>
    </source>
</evidence>
<dbReference type="PANTHER" id="PTHR47933">
    <property type="entry name" value="PENTATRICOPEPTIDE REPEAT-CONTAINING PROTEIN 1, MITOCHONDRIAL"/>
    <property type="match status" value="1"/>
</dbReference>
<sequence length="585" mass="64402">EKKGGDAASAGSEARSAGVHGEWRTGGGEAGCFRLRLRCFLLRDADADAEDEAAVEGFRERHAGSERVVYTERMVEDGEGTAGVMRGMSEKFDLVVVGRGGREDESGLTSGLSEWSECPELGVVGDMLASTDFGGKLSILVVQQQERLRSEHHHHTNGPQEEEVKNVLIHGPRNEVLNLVMHLLLQSENAHSAPIFRIVSADDDELRHDLAALLSRRDLDPALCRATLSRLPPRRLEALLLELRPALRPKPALRLFSLAADRLGFRFTPRSYALLLDSLLRSDPRAPAAPARLLLARLLDPVNGAPLLLLDGNDDPSRRFTELVRAIADTVPPQDAPFAASIDALVHVCCTQFRSYGQGLAVEALSILADRGLCPSLKVCNILLSSLARSNDLPNARQVFDGMQRFVAPDVYSYTPLIVVNCKNSEIDEAKRLFSEMERLGVLPSVVAYNALIDGLCKKGFLDEAFQFKEKMIKSSVEPSVVTFGILINGLVKLNQISDVGSVLKEMVGMGMEPNEVIYNTLIDWHCKMYQCAEALKLLDEMVSKGMEPNSVTYNSLAKGLCKAGEMEQAEYYFDEMLSNRMEIH</sequence>
<dbReference type="InterPro" id="IPR002885">
    <property type="entry name" value="PPR_rpt"/>
</dbReference>
<dbReference type="RefSeq" id="XP_020081135.1">
    <property type="nucleotide sequence ID" value="XM_020225546.1"/>
</dbReference>
<evidence type="ECO:0000256" key="1">
    <source>
        <dbReference type="ARBA" id="ARBA00022737"/>
    </source>
</evidence>
<evidence type="ECO:0000313" key="5">
    <source>
        <dbReference type="Proteomes" id="UP000515123"/>
    </source>
</evidence>
<feature type="repeat" description="PPR" evidence="3">
    <location>
        <begin position="445"/>
        <end position="479"/>
    </location>
</feature>
<dbReference type="GO" id="GO:0003729">
    <property type="term" value="F:mRNA binding"/>
    <property type="evidence" value="ECO:0007669"/>
    <property type="project" value="TreeGrafter"/>
</dbReference>
<feature type="repeat" description="PPR" evidence="3">
    <location>
        <begin position="515"/>
        <end position="549"/>
    </location>
</feature>
<dbReference type="Pfam" id="PF13041">
    <property type="entry name" value="PPR_2"/>
    <property type="match status" value="2"/>
</dbReference>
<feature type="compositionally biased region" description="Low complexity" evidence="4">
    <location>
        <begin position="1"/>
        <end position="18"/>
    </location>
</feature>
<evidence type="ECO:0000256" key="3">
    <source>
        <dbReference type="PROSITE-ProRule" id="PRU00708"/>
    </source>
</evidence>
<feature type="region of interest" description="Disordered" evidence="4">
    <location>
        <begin position="1"/>
        <end position="22"/>
    </location>
</feature>
<dbReference type="SUPFAM" id="SSF48452">
    <property type="entry name" value="TPR-like"/>
    <property type="match status" value="1"/>
</dbReference>
<accession>A0A6P5EI88</accession>
<keyword evidence="2" id="KW-0809">Transit peptide</keyword>
<name>A0A6P5EI88_ANACO</name>
<protein>
    <submittedName>
        <fullName evidence="6">Pentatricopeptide repeat-containing protein At4g19440, chloroplastic-like</fullName>
    </submittedName>
</protein>
<keyword evidence="1" id="KW-0677">Repeat</keyword>
<dbReference type="Pfam" id="PF12854">
    <property type="entry name" value="PPR_1"/>
    <property type="match status" value="1"/>
</dbReference>
<feature type="repeat" description="PPR" evidence="3">
    <location>
        <begin position="480"/>
        <end position="514"/>
    </location>
</feature>
<keyword evidence="5" id="KW-1185">Reference proteome</keyword>
<gene>
    <name evidence="6" type="primary">LOC109704769</name>
</gene>
<reference evidence="5" key="1">
    <citation type="journal article" date="2015" name="Nat. Genet.">
        <title>The pineapple genome and the evolution of CAM photosynthesis.</title>
        <authorList>
            <person name="Ming R."/>
            <person name="VanBuren R."/>
            <person name="Wai C.M."/>
            <person name="Tang H."/>
            <person name="Schatz M.C."/>
            <person name="Bowers J.E."/>
            <person name="Lyons E."/>
            <person name="Wang M.L."/>
            <person name="Chen J."/>
            <person name="Biggers E."/>
            <person name="Zhang J."/>
            <person name="Huang L."/>
            <person name="Zhang L."/>
            <person name="Miao W."/>
            <person name="Zhang J."/>
            <person name="Ye Z."/>
            <person name="Miao C."/>
            <person name="Lin Z."/>
            <person name="Wang H."/>
            <person name="Zhou H."/>
            <person name="Yim W.C."/>
            <person name="Priest H.D."/>
            <person name="Zheng C."/>
            <person name="Woodhouse M."/>
            <person name="Edger P.P."/>
            <person name="Guyot R."/>
            <person name="Guo H.B."/>
            <person name="Guo H."/>
            <person name="Zheng G."/>
            <person name="Singh R."/>
            <person name="Sharma A."/>
            <person name="Min X."/>
            <person name="Zheng Y."/>
            <person name="Lee H."/>
            <person name="Gurtowski J."/>
            <person name="Sedlazeck F.J."/>
            <person name="Harkess A."/>
            <person name="McKain M.R."/>
            <person name="Liao Z."/>
            <person name="Fang J."/>
            <person name="Liu J."/>
            <person name="Zhang X."/>
            <person name="Zhang Q."/>
            <person name="Hu W."/>
            <person name="Qin Y."/>
            <person name="Wang K."/>
            <person name="Chen L.Y."/>
            <person name="Shirley N."/>
            <person name="Lin Y.R."/>
            <person name="Liu L.Y."/>
            <person name="Hernandez A.G."/>
            <person name="Wright C.L."/>
            <person name="Bulone V."/>
            <person name="Tuskan G.A."/>
            <person name="Heath K."/>
            <person name="Zee F."/>
            <person name="Moore P.H."/>
            <person name="Sunkar R."/>
            <person name="Leebens-Mack J.H."/>
            <person name="Mockler T."/>
            <person name="Bennetzen J.L."/>
            <person name="Freeling M."/>
            <person name="Sankoff D."/>
            <person name="Paterson A.H."/>
            <person name="Zhu X."/>
            <person name="Yang X."/>
            <person name="Smith J.A."/>
            <person name="Cushman J.C."/>
            <person name="Paull R.E."/>
            <person name="Yu Q."/>
        </authorList>
    </citation>
    <scope>NUCLEOTIDE SEQUENCE [LARGE SCALE GENOMIC DNA]</scope>
    <source>
        <strain evidence="5">cv. F153</strain>
    </source>
</reference>
<dbReference type="OrthoDB" id="185373at2759"/>
<dbReference type="AlphaFoldDB" id="A0A6P5EI88"/>
<dbReference type="InterPro" id="IPR011990">
    <property type="entry name" value="TPR-like_helical_dom_sf"/>
</dbReference>
<feature type="repeat" description="PPR" evidence="3">
    <location>
        <begin position="410"/>
        <end position="444"/>
    </location>
</feature>
<dbReference type="Proteomes" id="UP000515123">
    <property type="component" value="Unplaced"/>
</dbReference>
<proteinExistence type="predicted"/>
<dbReference type="PROSITE" id="PS51375">
    <property type="entry name" value="PPR"/>
    <property type="match status" value="5"/>
</dbReference>
<dbReference type="InterPro" id="IPR051240">
    <property type="entry name" value="Mito_RNA-Proc/Resp"/>
</dbReference>
<dbReference type="NCBIfam" id="TIGR00756">
    <property type="entry name" value="PPR"/>
    <property type="match status" value="5"/>
</dbReference>
<evidence type="ECO:0000313" key="6">
    <source>
        <dbReference type="RefSeq" id="XP_020081135.1"/>
    </source>
</evidence>
<reference evidence="6" key="2">
    <citation type="submission" date="2025-08" db="UniProtKB">
        <authorList>
            <consortium name="RefSeq"/>
        </authorList>
    </citation>
    <scope>IDENTIFICATION</scope>
    <source>
        <tissue evidence="6">Leaf</tissue>
    </source>
</reference>
<feature type="non-terminal residue" evidence="6">
    <location>
        <position position="585"/>
    </location>
</feature>
<dbReference type="Gene3D" id="1.25.40.10">
    <property type="entry name" value="Tetratricopeptide repeat domain"/>
    <property type="match status" value="2"/>
</dbReference>